<dbReference type="PANTHER" id="PTHR11932">
    <property type="entry name" value="CULLIN"/>
    <property type="match status" value="1"/>
</dbReference>
<evidence type="ECO:0000256" key="2">
    <source>
        <dbReference type="RuleBase" id="RU003829"/>
    </source>
</evidence>
<reference evidence="4" key="1">
    <citation type="journal article" date="2019" name="Sci. Rep.">
        <title>Draft genome of Tanacetum cinerariifolium, the natural source of mosquito coil.</title>
        <authorList>
            <person name="Yamashiro T."/>
            <person name="Shiraishi A."/>
            <person name="Satake H."/>
            <person name="Nakayama K."/>
        </authorList>
    </citation>
    <scope>NUCLEOTIDE SEQUENCE</scope>
</reference>
<dbReference type="AlphaFoldDB" id="A0A6L2NUQ4"/>
<evidence type="ECO:0000256" key="1">
    <source>
        <dbReference type="PROSITE-ProRule" id="PRU00330"/>
    </source>
</evidence>
<comment type="caution">
    <text evidence="4">The sequence shown here is derived from an EMBL/GenBank/DDBJ whole genome shotgun (WGS) entry which is preliminary data.</text>
</comment>
<dbReference type="InterPro" id="IPR045093">
    <property type="entry name" value="Cullin"/>
</dbReference>
<protein>
    <submittedName>
        <fullName evidence="4">Cullin-4</fullName>
    </submittedName>
</protein>
<dbReference type="SMART" id="SM00182">
    <property type="entry name" value="CULLIN"/>
    <property type="match status" value="1"/>
</dbReference>
<feature type="non-terminal residue" evidence="4">
    <location>
        <position position="1"/>
    </location>
</feature>
<evidence type="ECO:0000313" key="4">
    <source>
        <dbReference type="EMBL" id="GEU88335.1"/>
    </source>
</evidence>
<dbReference type="InterPro" id="IPR001373">
    <property type="entry name" value="Cullin_N"/>
</dbReference>
<feature type="domain" description="Cullin family profile" evidence="3">
    <location>
        <begin position="132"/>
        <end position="175"/>
    </location>
</feature>
<comment type="similarity">
    <text evidence="1 2">Belongs to the cullin family.</text>
</comment>
<gene>
    <name evidence="4" type="ORF">Tci_060313</name>
</gene>
<dbReference type="SUPFAM" id="SSF75632">
    <property type="entry name" value="Cullin homology domain"/>
    <property type="match status" value="1"/>
</dbReference>
<dbReference type="EMBL" id="BKCJ010009728">
    <property type="protein sequence ID" value="GEU88335.1"/>
    <property type="molecule type" value="Genomic_DNA"/>
</dbReference>
<feature type="domain" description="Cullin family profile" evidence="3">
    <location>
        <begin position="94"/>
        <end position="130"/>
    </location>
</feature>
<evidence type="ECO:0000259" key="3">
    <source>
        <dbReference type="PROSITE" id="PS50069"/>
    </source>
</evidence>
<dbReference type="InterPro" id="IPR059120">
    <property type="entry name" value="Cullin-like_AB"/>
</dbReference>
<dbReference type="GO" id="GO:0031625">
    <property type="term" value="F:ubiquitin protein ligase binding"/>
    <property type="evidence" value="ECO:0007669"/>
    <property type="project" value="InterPro"/>
</dbReference>
<dbReference type="GO" id="GO:0006511">
    <property type="term" value="P:ubiquitin-dependent protein catabolic process"/>
    <property type="evidence" value="ECO:0007669"/>
    <property type="project" value="InterPro"/>
</dbReference>
<dbReference type="Gene3D" id="3.30.230.130">
    <property type="entry name" value="Cullin, Chain C, Domain 2"/>
    <property type="match status" value="1"/>
</dbReference>
<dbReference type="InterPro" id="IPR036317">
    <property type="entry name" value="Cullin_homology_sf"/>
</dbReference>
<dbReference type="Pfam" id="PF26557">
    <property type="entry name" value="Cullin_AB"/>
    <property type="match status" value="1"/>
</dbReference>
<accession>A0A6L2NUQ4</accession>
<name>A0A6L2NUQ4_TANCI</name>
<dbReference type="InterPro" id="IPR016158">
    <property type="entry name" value="Cullin_homology"/>
</dbReference>
<sequence length="175" mass="19555">LGASFCKVKENNDDIDWYTKDELEVQDITQTSCAVSIDVIRLPSSYSSCQLSKNECSWSCTLGCLRSCNGMTRSYCNSKNLACVNCLLESCQALEGKDVFEAFYKKDLSKMLLLGKSALIDAAKSMISKVCFKEFYLSKYSGRRLMWQNSLGHCVLKAEILKGKKELAVSLFEVG</sequence>
<proteinExistence type="inferred from homology"/>
<dbReference type="PROSITE" id="PS50069">
    <property type="entry name" value="CULLIN_2"/>
    <property type="match status" value="2"/>
</dbReference>
<dbReference type="Pfam" id="PF00888">
    <property type="entry name" value="Cullin"/>
    <property type="match status" value="1"/>
</dbReference>
<organism evidence="4">
    <name type="scientific">Tanacetum cinerariifolium</name>
    <name type="common">Dalmatian daisy</name>
    <name type="synonym">Chrysanthemum cinerariifolium</name>
    <dbReference type="NCBI Taxonomy" id="118510"/>
    <lineage>
        <taxon>Eukaryota</taxon>
        <taxon>Viridiplantae</taxon>
        <taxon>Streptophyta</taxon>
        <taxon>Embryophyta</taxon>
        <taxon>Tracheophyta</taxon>
        <taxon>Spermatophyta</taxon>
        <taxon>Magnoliopsida</taxon>
        <taxon>eudicotyledons</taxon>
        <taxon>Gunneridae</taxon>
        <taxon>Pentapetalae</taxon>
        <taxon>asterids</taxon>
        <taxon>campanulids</taxon>
        <taxon>Asterales</taxon>
        <taxon>Asteraceae</taxon>
        <taxon>Asteroideae</taxon>
        <taxon>Anthemideae</taxon>
        <taxon>Anthemidinae</taxon>
        <taxon>Tanacetum</taxon>
    </lineage>
</organism>